<organism evidence="1 2">
    <name type="scientific">Jejuia pallidilutea</name>
    <dbReference type="NCBI Taxonomy" id="504487"/>
    <lineage>
        <taxon>Bacteria</taxon>
        <taxon>Pseudomonadati</taxon>
        <taxon>Bacteroidota</taxon>
        <taxon>Flavobacteriia</taxon>
        <taxon>Flavobacteriales</taxon>
        <taxon>Flavobacteriaceae</taxon>
        <taxon>Jejuia</taxon>
    </lineage>
</organism>
<dbReference type="RefSeq" id="WP_105474745.1">
    <property type="nucleotide sequence ID" value="NZ_PVEO01000013.1"/>
</dbReference>
<comment type="caution">
    <text evidence="1">The sequence shown here is derived from an EMBL/GenBank/DDBJ whole genome shotgun (WGS) entry which is preliminary data.</text>
</comment>
<dbReference type="Proteomes" id="UP000251545">
    <property type="component" value="Unassembled WGS sequence"/>
</dbReference>
<accession>A0A362X5B0</accession>
<evidence type="ECO:0000313" key="1">
    <source>
        <dbReference type="EMBL" id="PQV45501.1"/>
    </source>
</evidence>
<reference evidence="1 2" key="1">
    <citation type="submission" date="2018-02" db="EMBL/GenBank/DDBJ databases">
        <title>Genomic Encyclopedia of Archaeal and Bacterial Type Strains, Phase II (KMG-II): from individual species to whole genera.</title>
        <authorList>
            <person name="Goeker M."/>
        </authorList>
    </citation>
    <scope>NUCLEOTIDE SEQUENCE [LARGE SCALE GENOMIC DNA]</scope>
    <source>
        <strain evidence="1 2">DSM 21165</strain>
    </source>
</reference>
<dbReference type="EMBL" id="PVEO01000013">
    <property type="protein sequence ID" value="PQV45501.1"/>
    <property type="molecule type" value="Genomic_DNA"/>
</dbReference>
<proteinExistence type="predicted"/>
<sequence>MSQTIEIFDVRENLPNNFLSLKYLPFYKTGKWNKLWNFINDVKIDNPQTIIIQNINELRNRNPKLSEKIEDLVILYNHKNKGNFSIIYDYFDELKTDSISDLFNDRPGQYGFRGDIELWEDLIEYFKNTKLPKTELELEQLIHDAIKKLTGTPIEEHDYNSIFVEKYNKGGMSGGVVSTKFWLYKGIPILIGRYKRITMYNKELR</sequence>
<name>A0A362X5B0_9FLAO</name>
<gene>
    <name evidence="1" type="ORF">CLV33_11349</name>
</gene>
<evidence type="ECO:0000313" key="2">
    <source>
        <dbReference type="Proteomes" id="UP000251545"/>
    </source>
</evidence>
<protein>
    <submittedName>
        <fullName evidence="1">Uncharacterized protein</fullName>
    </submittedName>
</protein>
<dbReference type="AlphaFoldDB" id="A0A362X5B0"/>